<accession>A0A835R2L7</accession>
<dbReference type="GO" id="GO:0006450">
    <property type="term" value="P:regulation of translational fidelity"/>
    <property type="evidence" value="ECO:0007669"/>
    <property type="project" value="InterPro"/>
</dbReference>
<dbReference type="GO" id="GO:0070681">
    <property type="term" value="P:glutaminyl-tRNAGln biosynthesis via transamidation"/>
    <property type="evidence" value="ECO:0007669"/>
    <property type="project" value="TreeGrafter"/>
</dbReference>
<reference evidence="1 2" key="1">
    <citation type="journal article" date="2020" name="Nat. Food">
        <title>A phased Vanilla planifolia genome enables genetic improvement of flavour and production.</title>
        <authorList>
            <person name="Hasing T."/>
            <person name="Tang H."/>
            <person name="Brym M."/>
            <person name="Khazi F."/>
            <person name="Huang T."/>
            <person name="Chambers A.H."/>
        </authorList>
    </citation>
    <scope>NUCLEOTIDE SEQUENCE [LARGE SCALE GENOMIC DNA]</scope>
    <source>
        <tissue evidence="1">Leaf</tissue>
    </source>
</reference>
<sequence length="207" mass="23570">MASWTSRTGATALELLKFRPPVVPRLRRYASEPRCSSLQPPDVQLLADAARISLSPKEMEAFAPKVHQVVNWFGQLQAIDLQNIEPSVRADTDLSKDLREDLPESFGDREAILSEIPNYDEPFVKRDHQPHVSVTYSNPCYYMPIATFNRLTLPIVYPHKIFSSRALFAYFKFGSKITLLPRFPKSIKKLPIDARPALFALNLCLLQ</sequence>
<dbReference type="OrthoDB" id="2020502at2759"/>
<evidence type="ECO:0000313" key="2">
    <source>
        <dbReference type="Proteomes" id="UP000639772"/>
    </source>
</evidence>
<gene>
    <name evidence="1" type="ORF">HPP92_013537</name>
</gene>
<dbReference type="InterPro" id="IPR036113">
    <property type="entry name" value="Asp/Glu-ADT_sf_sub_c"/>
</dbReference>
<comment type="caution">
    <text evidence="1">The sequence shown here is derived from an EMBL/GenBank/DDBJ whole genome shotgun (WGS) entry which is preliminary data.</text>
</comment>
<evidence type="ECO:0008006" key="3">
    <source>
        <dbReference type="Google" id="ProtNLM"/>
    </source>
</evidence>
<dbReference type="Pfam" id="PF02686">
    <property type="entry name" value="GatC"/>
    <property type="match status" value="1"/>
</dbReference>
<organism evidence="1 2">
    <name type="scientific">Vanilla planifolia</name>
    <name type="common">Vanilla</name>
    <dbReference type="NCBI Taxonomy" id="51239"/>
    <lineage>
        <taxon>Eukaryota</taxon>
        <taxon>Viridiplantae</taxon>
        <taxon>Streptophyta</taxon>
        <taxon>Embryophyta</taxon>
        <taxon>Tracheophyta</taxon>
        <taxon>Spermatophyta</taxon>
        <taxon>Magnoliopsida</taxon>
        <taxon>Liliopsida</taxon>
        <taxon>Asparagales</taxon>
        <taxon>Orchidaceae</taxon>
        <taxon>Vanilloideae</taxon>
        <taxon>Vanilleae</taxon>
        <taxon>Vanilla</taxon>
    </lineage>
</organism>
<dbReference type="GO" id="GO:0005739">
    <property type="term" value="C:mitochondrion"/>
    <property type="evidence" value="ECO:0007669"/>
    <property type="project" value="TreeGrafter"/>
</dbReference>
<dbReference type="PANTHER" id="PTHR15004:SF0">
    <property type="entry name" value="GLUTAMYL-TRNA(GLN) AMIDOTRANSFERASE SUBUNIT C, MITOCHONDRIAL"/>
    <property type="match status" value="1"/>
</dbReference>
<name>A0A835R2L7_VANPL</name>
<dbReference type="SUPFAM" id="SSF141000">
    <property type="entry name" value="Glu-tRNAGln amidotransferase C subunit"/>
    <property type="match status" value="1"/>
</dbReference>
<dbReference type="GO" id="GO:0032543">
    <property type="term" value="P:mitochondrial translation"/>
    <property type="evidence" value="ECO:0007669"/>
    <property type="project" value="TreeGrafter"/>
</dbReference>
<dbReference type="EMBL" id="JADCNM010000006">
    <property type="protein sequence ID" value="KAG0478818.1"/>
    <property type="molecule type" value="Genomic_DNA"/>
</dbReference>
<dbReference type="InterPro" id="IPR003837">
    <property type="entry name" value="GatC"/>
</dbReference>
<dbReference type="PANTHER" id="PTHR15004">
    <property type="entry name" value="GLUTAMYL-TRNA(GLN) AMIDOTRANSFERASE SUBUNIT C, MITOCHONDRIAL"/>
    <property type="match status" value="1"/>
</dbReference>
<dbReference type="AlphaFoldDB" id="A0A835R2L7"/>
<dbReference type="GO" id="GO:0009507">
    <property type="term" value="C:chloroplast"/>
    <property type="evidence" value="ECO:0007669"/>
    <property type="project" value="TreeGrafter"/>
</dbReference>
<dbReference type="Proteomes" id="UP000639772">
    <property type="component" value="Chromosome 6"/>
</dbReference>
<dbReference type="Gene3D" id="1.10.20.60">
    <property type="entry name" value="Glu-tRNAGln amidotransferase C subunit, N-terminal domain"/>
    <property type="match status" value="1"/>
</dbReference>
<dbReference type="GO" id="GO:0030956">
    <property type="term" value="C:glutamyl-tRNA(Gln) amidotransferase complex"/>
    <property type="evidence" value="ECO:0007669"/>
    <property type="project" value="TreeGrafter"/>
</dbReference>
<proteinExistence type="predicted"/>
<protein>
    <recommendedName>
        <fullName evidence="3">Glu-AdT subunit C</fullName>
    </recommendedName>
</protein>
<evidence type="ECO:0000313" key="1">
    <source>
        <dbReference type="EMBL" id="KAG0478818.1"/>
    </source>
</evidence>